<dbReference type="KEGG" id="smf:Smon_0643"/>
<name>D1AXU5_STRM9</name>
<dbReference type="GO" id="GO:0070041">
    <property type="term" value="F:rRNA (uridine-C5-)-methyltransferase activity"/>
    <property type="evidence" value="ECO:0007669"/>
    <property type="project" value="TreeGrafter"/>
</dbReference>
<feature type="binding site" evidence="4">
    <location>
        <position position="346"/>
    </location>
    <ligand>
        <name>S-adenosyl-L-methionine</name>
        <dbReference type="ChEBI" id="CHEBI:59789"/>
    </ligand>
</feature>
<dbReference type="Proteomes" id="UP000002072">
    <property type="component" value="Chromosome"/>
</dbReference>
<accession>D1AXU5</accession>
<feature type="binding site" evidence="4">
    <location>
        <position position="325"/>
    </location>
    <ligand>
        <name>S-adenosyl-L-methionine</name>
        <dbReference type="ChEBI" id="CHEBI:59789"/>
    </ligand>
</feature>
<keyword evidence="3 4" id="KW-0949">S-adenosyl-L-methionine</keyword>
<dbReference type="NCBIfam" id="TIGR00479">
    <property type="entry name" value="rumA"/>
    <property type="match status" value="1"/>
</dbReference>
<feature type="active site" evidence="5">
    <location>
        <position position="421"/>
    </location>
</feature>
<dbReference type="Pfam" id="PF05958">
    <property type="entry name" value="tRNA_U5-meth_tr"/>
    <property type="match status" value="1"/>
</dbReference>
<dbReference type="InterPro" id="IPR029063">
    <property type="entry name" value="SAM-dependent_MTases_sf"/>
</dbReference>
<keyword evidence="1 4" id="KW-0489">Methyltransferase</keyword>
<dbReference type="EMBL" id="CP001779">
    <property type="protein sequence ID" value="ACZ01121.1"/>
    <property type="molecule type" value="Genomic_DNA"/>
</dbReference>
<feature type="active site" description="Nucleophile" evidence="4">
    <location>
        <position position="421"/>
    </location>
</feature>
<evidence type="ECO:0000313" key="7">
    <source>
        <dbReference type="Proteomes" id="UP000002072"/>
    </source>
</evidence>
<proteinExistence type="inferred from homology"/>
<dbReference type="RefSeq" id="WP_012858673.1">
    <property type="nucleotide sequence ID" value="NC_013515.1"/>
</dbReference>
<dbReference type="PANTHER" id="PTHR11061">
    <property type="entry name" value="RNA M5U METHYLTRANSFERASE"/>
    <property type="match status" value="1"/>
</dbReference>
<dbReference type="Gene3D" id="2.40.50.140">
    <property type="entry name" value="Nucleic acid-binding proteins"/>
    <property type="match status" value="1"/>
</dbReference>
<dbReference type="SUPFAM" id="SSF53335">
    <property type="entry name" value="S-adenosyl-L-methionine-dependent methyltransferases"/>
    <property type="match status" value="1"/>
</dbReference>
<feature type="binding site" evidence="4">
    <location>
        <position position="394"/>
    </location>
    <ligand>
        <name>S-adenosyl-L-methionine</name>
        <dbReference type="ChEBI" id="CHEBI:59789"/>
    </ligand>
</feature>
<dbReference type="STRING" id="519441.Smon_0643"/>
<evidence type="ECO:0000256" key="5">
    <source>
        <dbReference type="PROSITE-ProRule" id="PRU10015"/>
    </source>
</evidence>
<dbReference type="GO" id="GO:0070475">
    <property type="term" value="P:rRNA base methylation"/>
    <property type="evidence" value="ECO:0007669"/>
    <property type="project" value="TreeGrafter"/>
</dbReference>
<gene>
    <name evidence="6" type="ordered locus">Smon_0643</name>
</gene>
<keyword evidence="7" id="KW-1185">Reference proteome</keyword>
<dbReference type="PROSITE" id="PS51687">
    <property type="entry name" value="SAM_MT_RNA_M5U"/>
    <property type="match status" value="1"/>
</dbReference>
<evidence type="ECO:0000256" key="4">
    <source>
        <dbReference type="PROSITE-ProRule" id="PRU01024"/>
    </source>
</evidence>
<protein>
    <submittedName>
        <fullName evidence="6">RNA methyltransferase, TrmA family</fullName>
    </submittedName>
</protein>
<sequence>MKKGDIVNLDIVGIDFPAKPYGYLKNDDRKCFANTNVVPGQKIKARIGKIKNNKIELRDIVIIENSENVAKPFCEKFNSCGGCSFQYLSYEKQAELKANLVYKLIDNSIKNKNYEKLPIVTMGNDKEYRNKMEFSFGNEYKDGPIILGLHKKNSFHDIVNVNECRLMDENFRKIVRFTNDFFSKKDISFYHRLTHIGFLRNLVIRKGEKTKELGVNIVTTSQIENYDIIDEYKEKLLCLDLSMGLKSIIHTINDNKSDSVRADKEIILYGKRDITERLFDLSFNVSPYSFFQTNSFGVEKLYQEVINNLLFITKNDEKPIVFDLFSGTGTIGQIVSKYSKEVYGIELIEEAVIKANENAIKNGITNAKFIAGDVFEKLREFDKENIKPDILILDPPRSGVGEKTILKLLEYNVNYIIYVSCNPKTLAEDLKIFEYNSYILKRVVCVDMFGYTPHVECIVLIQRVKS</sequence>
<dbReference type="Gene3D" id="3.40.50.150">
    <property type="entry name" value="Vaccinia Virus protein VP39"/>
    <property type="match status" value="1"/>
</dbReference>
<dbReference type="GeneID" id="29673297"/>
<evidence type="ECO:0000256" key="2">
    <source>
        <dbReference type="ARBA" id="ARBA00022679"/>
    </source>
</evidence>
<organism evidence="6 7">
    <name type="scientific">Streptobacillus moniliformis (strain ATCC 14647 / DSM 12112 / NCTC 10651 / 9901)</name>
    <dbReference type="NCBI Taxonomy" id="519441"/>
    <lineage>
        <taxon>Bacteria</taxon>
        <taxon>Fusobacteriati</taxon>
        <taxon>Fusobacteriota</taxon>
        <taxon>Fusobacteriia</taxon>
        <taxon>Fusobacteriales</taxon>
        <taxon>Leptotrichiaceae</taxon>
        <taxon>Streptobacillus</taxon>
    </lineage>
</organism>
<keyword evidence="2 4" id="KW-0808">Transferase</keyword>
<dbReference type="CDD" id="cd02440">
    <property type="entry name" value="AdoMet_MTases"/>
    <property type="match status" value="1"/>
</dbReference>
<dbReference type="InterPro" id="IPR012340">
    <property type="entry name" value="NA-bd_OB-fold"/>
</dbReference>
<evidence type="ECO:0000256" key="3">
    <source>
        <dbReference type="ARBA" id="ARBA00022691"/>
    </source>
</evidence>
<feature type="binding site" evidence="4">
    <location>
        <position position="292"/>
    </location>
    <ligand>
        <name>S-adenosyl-L-methionine</name>
        <dbReference type="ChEBI" id="CHEBI:59789"/>
    </ligand>
</feature>
<dbReference type="InterPro" id="IPR030390">
    <property type="entry name" value="MeTrfase_TrmA_AS"/>
</dbReference>
<dbReference type="PROSITE" id="PS01230">
    <property type="entry name" value="TRMA_1"/>
    <property type="match status" value="1"/>
</dbReference>
<dbReference type="AlphaFoldDB" id="D1AXU5"/>
<comment type="similarity">
    <text evidence="4">Belongs to the class I-like SAM-binding methyltransferase superfamily. RNA M5U methyltransferase family.</text>
</comment>
<dbReference type="InterPro" id="IPR010280">
    <property type="entry name" value="U5_MeTrfase_fam"/>
</dbReference>
<dbReference type="PANTHER" id="PTHR11061:SF30">
    <property type="entry name" value="TRNA (URACIL(54)-C(5))-METHYLTRANSFERASE"/>
    <property type="match status" value="1"/>
</dbReference>
<evidence type="ECO:0000313" key="6">
    <source>
        <dbReference type="EMBL" id="ACZ01121.1"/>
    </source>
</evidence>
<reference evidence="6 7" key="1">
    <citation type="journal article" date="2009" name="Stand. Genomic Sci.">
        <title>Complete genome sequence of Streptobacillus moniliformis type strain (9901T).</title>
        <authorList>
            <person name="Nolan M."/>
            <person name="Gronow S."/>
            <person name="Lapidus A."/>
            <person name="Ivanova N."/>
            <person name="Copeland A."/>
            <person name="Lucas S."/>
            <person name="Del Rio T.G."/>
            <person name="Chen F."/>
            <person name="Tice H."/>
            <person name="Pitluck S."/>
            <person name="Cheng J.F."/>
            <person name="Sims D."/>
            <person name="Meincke L."/>
            <person name="Bruce D."/>
            <person name="Goodwin L."/>
            <person name="Brettin T."/>
            <person name="Han C."/>
            <person name="Detter J.C."/>
            <person name="Ovchinikova G."/>
            <person name="Pati A."/>
            <person name="Mavromatis K."/>
            <person name="Mikhailova N."/>
            <person name="Chen A."/>
            <person name="Palaniappan K."/>
            <person name="Land M."/>
            <person name="Hauser L."/>
            <person name="Chang Y.J."/>
            <person name="Jeffries C.D."/>
            <person name="Rohde M."/>
            <person name="Sproer C."/>
            <person name="Goker M."/>
            <person name="Bristow J."/>
            <person name="Eisen J.A."/>
            <person name="Markowitz V."/>
            <person name="Hugenholtz P."/>
            <person name="Kyrpides N.C."/>
            <person name="Klenk H.P."/>
            <person name="Chain P."/>
        </authorList>
    </citation>
    <scope>NUCLEOTIDE SEQUENCE [LARGE SCALE GENOMIC DNA]</scope>
    <source>
        <strain evidence="7">ATCC 14647 / DSM 12112 / NCTC 10651 / 9901</strain>
    </source>
</reference>
<dbReference type="OrthoDB" id="9804590at2"/>
<dbReference type="Gene3D" id="2.40.50.1070">
    <property type="match status" value="1"/>
</dbReference>
<evidence type="ECO:0000256" key="1">
    <source>
        <dbReference type="ARBA" id="ARBA00022603"/>
    </source>
</evidence>
<dbReference type="eggNOG" id="COG2265">
    <property type="taxonomic scope" value="Bacteria"/>
</dbReference>
<dbReference type="HOGENOM" id="CLU_014689_7_2_0"/>